<feature type="signal peptide" evidence="5">
    <location>
        <begin position="1"/>
        <end position="24"/>
    </location>
</feature>
<feature type="transmembrane region" description="Helical" evidence="4">
    <location>
        <begin position="1714"/>
        <end position="1737"/>
    </location>
</feature>
<dbReference type="GeneID" id="14872002"/>
<keyword evidence="1" id="KW-0325">Glycoprotein</keyword>
<feature type="chain" id="PRO_5003313355" evidence="5">
    <location>
        <begin position="25"/>
        <end position="1810"/>
    </location>
</feature>
<dbReference type="InterPro" id="IPR014756">
    <property type="entry name" value="Ig_E-set"/>
</dbReference>
<protein>
    <submittedName>
        <fullName evidence="7">IPT/TIG domain-containing protein</fullName>
    </submittedName>
</protein>
<dbReference type="PROSITE" id="PS50026">
    <property type="entry name" value="EGF_3"/>
    <property type="match status" value="1"/>
</dbReference>
<proteinExistence type="predicted"/>
<dbReference type="Pfam" id="PF23106">
    <property type="entry name" value="EGF_Teneurin"/>
    <property type="match status" value="1"/>
</dbReference>
<feature type="disulfide bond" evidence="2">
    <location>
        <begin position="1245"/>
        <end position="1254"/>
    </location>
</feature>
<feature type="disulfide bond" evidence="2">
    <location>
        <begin position="1227"/>
        <end position="1237"/>
    </location>
</feature>
<keyword evidence="2" id="KW-0245">EGF-like domain</keyword>
<evidence type="ECO:0000256" key="5">
    <source>
        <dbReference type="SAM" id="SignalP"/>
    </source>
</evidence>
<comment type="caution">
    <text evidence="2">Lacks conserved residue(s) required for the propagation of feature annotation.</text>
</comment>
<evidence type="ECO:0000256" key="2">
    <source>
        <dbReference type="PROSITE-ProRule" id="PRU00076"/>
    </source>
</evidence>
<keyword evidence="5" id="KW-0732">Signal</keyword>
<dbReference type="RefSeq" id="XP_004367273.1">
    <property type="nucleotide sequence ID" value="XM_004367216.1"/>
</dbReference>
<evidence type="ECO:0000256" key="3">
    <source>
        <dbReference type="SAM" id="MobiDB-lite"/>
    </source>
</evidence>
<dbReference type="CDD" id="cd00054">
    <property type="entry name" value="EGF_CA"/>
    <property type="match status" value="1"/>
</dbReference>
<evidence type="ECO:0000256" key="4">
    <source>
        <dbReference type="SAM" id="Phobius"/>
    </source>
</evidence>
<dbReference type="STRING" id="1054147.F4PWC6"/>
<evidence type="ECO:0000313" key="8">
    <source>
        <dbReference type="Proteomes" id="UP000007797"/>
    </source>
</evidence>
<dbReference type="InterPro" id="IPR013783">
    <property type="entry name" value="Ig-like_fold"/>
</dbReference>
<keyword evidence="2" id="KW-1015">Disulfide bond</keyword>
<dbReference type="FunFam" id="2.10.25.10:FF:000001">
    <property type="entry name" value="Tenascin C"/>
    <property type="match status" value="1"/>
</dbReference>
<dbReference type="PROSITE" id="PS00022">
    <property type="entry name" value="EGF_1"/>
    <property type="match status" value="1"/>
</dbReference>
<keyword evidence="4" id="KW-0812">Transmembrane</keyword>
<gene>
    <name evidence="7" type="primary">tgrF1</name>
    <name evidence="7" type="ORF">DFA_07413</name>
</gene>
<dbReference type="PANTHER" id="PTHR31341">
    <property type="entry name" value="IPT/TIG DOMAIN-CONTAINING PROTEIN-RELATED-RELATED"/>
    <property type="match status" value="1"/>
</dbReference>
<feature type="domain" description="EGF-like" evidence="6">
    <location>
        <begin position="1223"/>
        <end position="1255"/>
    </location>
</feature>
<dbReference type="KEGG" id="dfa:DFA_07413"/>
<evidence type="ECO:0000313" key="7">
    <source>
        <dbReference type="EMBL" id="EGG20290.1"/>
    </source>
</evidence>
<name>F4PWC6_CACFS</name>
<dbReference type="OrthoDB" id="24380at2759"/>
<dbReference type="PROSITE" id="PS01186">
    <property type="entry name" value="EGF_2"/>
    <property type="match status" value="1"/>
</dbReference>
<organism evidence="7 8">
    <name type="scientific">Cavenderia fasciculata</name>
    <name type="common">Slime mold</name>
    <name type="synonym">Dictyostelium fasciculatum</name>
    <dbReference type="NCBI Taxonomy" id="261658"/>
    <lineage>
        <taxon>Eukaryota</taxon>
        <taxon>Amoebozoa</taxon>
        <taxon>Evosea</taxon>
        <taxon>Eumycetozoa</taxon>
        <taxon>Dictyostelia</taxon>
        <taxon>Acytosteliales</taxon>
        <taxon>Cavenderiaceae</taxon>
        <taxon>Cavenderia</taxon>
    </lineage>
</organism>
<keyword evidence="4" id="KW-1133">Transmembrane helix</keyword>
<dbReference type="InterPro" id="IPR000742">
    <property type="entry name" value="EGF"/>
</dbReference>
<dbReference type="CDD" id="cd00603">
    <property type="entry name" value="IPT_PCSR"/>
    <property type="match status" value="1"/>
</dbReference>
<sequence length="1810" mass="192942">MKLVDTKIKIFLALLLAQINLVLAQQPTITSAAADYQSIKVGGTNFGTVKNNAILIAPTYPLGTNTSLTAAFISPTILIFAWDNNVLNGPFQISINGLLTAPWYVSYTPYIDTMTPVGTAGGSNITIRGYSFYPFDSLGNALSQTVTIGDTNCPVLSSSIDASYTYIVCRAPAGSGTKVAIVKINNLANYFDYLYAPPVITSVTQSETDYGLIIQGENFGWNINLIRIYISTLMATVISFNDTTIFAVATADTSNGLIQIQVDSINSADFPVHFKPAVTFVPTIPVAGGIVTISGRYLSMTRTDLTVLFNDKPATHISEYYNTVSAFLVVMAPAGVGANLSLTITADGIQSETFLFSYDAPTLTSMTQGVGSAISIIGTNFGTDLSVVTVITNGQEILPTGFISNGLVFSAPVDLKNGVINVRVGNQMAASNLTFGLAPVLSSISTLSLAGGTITINGRYLNSVDYLGTPIDVTVLLENLACTNTVANGATLTCHYPGGLGGAQASLSVYIGTKQTLLLVSFPPPIITSQSLTQNTIDGTITVVGKNFGVLPSKISLIFGTLQSVNDTTVVFTVADTISSAPFTLTTFFQTSNSVQFVVTPLITGISGVETQGSSTTLTGKYLVAKRANQTPTVASIQIDGGTPITSQISMQPIQGTYLTFPLPAGTGVNHTLVLTIDGKSATFVFSYPAPTIIGISQQSVVNHYTQTISISGTSFGVVSGNVKIIFANQPNVQLDQVFVSDSLITATLPKFVLNGFVMVNVSGQSSSSYPNQIGPILKSITSADAEGGEIKIGGLYLNNVDAFGSTVPITVMFPGKTLCTNVVKIADDQDMSYITCQAPPGTGIDIQVSVQVGTLIDTINFAYGAPVIYSVIVANDNSVVSIVGKNFGDSQTSVSVYLGNVPIISYSYVNKTLIVMPTTSTMRNALITAKLVDGRVSNPVPLNLKPIITSVSKPVKTTGDQLTIVGSVFIDGAQSPSPVQFSYIAPLISNIVQQGSSDDLITINNQIIATTLVNPATLFAKLTGPSKNGDIIVNVDGQDSNTQPLSIKASVTSITSTSPYGGVVELVGKYLWTTRLVSTPTTISIQIGGVECTSPVANGSDGTKLKCTLGDASQFESDIELSIDSVDANSTTINYSSKPPVLTSITPSYYLISSVITIYGTEFYTSATVTIGGSSCGGVVVVDAQHITCLFDSDVGIATSILNLTIVSGELSTTQVGVFKYTLLQCLNSCSSHGTCVSSGQCQCNNGYSGADCSITYSQSLVSGDSGSVSGGKFTMFNNSMEFLLSHIQEVRQDNTIVQTIPLTKWDVYDEYGNTTVYNSTSTTHNIELYVTKHSTASVQSYLGDDLVIPSNSIKHFMTIDRFTFESINSSLRIIYQFKSPSQIEYNCDNETTKYQYDTSSSTTTIKSYSIDTPVGTMMASFSNRANIDDTNAIVTSIQAITSVDSTTQSTAGIQYIGIQVPSFADFVEIDPIFSATSKTAPSTDACIGWREIYRDEFIAFKYFVNITYHNGTDDGGGGGGGGGGGAAAGNNSTDQSIKMDFYTSKNSEHMSTTDTILKYMPLSFNCNISSLIPPVTLRDATQKSPYLNIKLYSYFENKLLLETTADLYQYYQSTGKKLNGICLVLNGKTTIDSQPCTFGQTGYTKYIYKLLIKYHIIIYSYTSQFIPVIGDTITYSNVLIRIKYFKDPYLIAADISKGTFTFGMAKDLQESLGTFFLIFGGVFTVLFVLIILMMVKKKGLSKLMGGSKNSMDEHSDHSSSGGMDGIPMSNLDIIRAQNYLDSQQSSNQLSNNSRERNTLTHDIINEVG</sequence>
<dbReference type="Proteomes" id="UP000007797">
    <property type="component" value="Unassembled WGS sequence"/>
</dbReference>
<dbReference type="InterPro" id="IPR002909">
    <property type="entry name" value="IPT_dom"/>
</dbReference>
<keyword evidence="8" id="KW-1185">Reference proteome</keyword>
<accession>F4PWC6</accession>
<evidence type="ECO:0000259" key="6">
    <source>
        <dbReference type="PROSITE" id="PS50026"/>
    </source>
</evidence>
<feature type="region of interest" description="Disordered" evidence="3">
    <location>
        <begin position="1786"/>
        <end position="1810"/>
    </location>
</feature>
<evidence type="ECO:0000256" key="1">
    <source>
        <dbReference type="ARBA" id="ARBA00023180"/>
    </source>
</evidence>
<dbReference type="Pfam" id="PF01833">
    <property type="entry name" value="TIG"/>
    <property type="match status" value="5"/>
</dbReference>
<dbReference type="Gene3D" id="2.10.25.10">
    <property type="entry name" value="Laminin"/>
    <property type="match status" value="1"/>
</dbReference>
<dbReference type="InterPro" id="IPR052014">
    <property type="entry name" value="Dictyostelium_Tiger"/>
</dbReference>
<reference evidence="8" key="1">
    <citation type="journal article" date="2011" name="Genome Res.">
        <title>Phylogeny-wide analysis of social amoeba genomes highlights ancient origins for complex intercellular communication.</title>
        <authorList>
            <person name="Heidel A.J."/>
            <person name="Lawal H.M."/>
            <person name="Felder M."/>
            <person name="Schilde C."/>
            <person name="Helps N.R."/>
            <person name="Tunggal B."/>
            <person name="Rivero F."/>
            <person name="John U."/>
            <person name="Schleicher M."/>
            <person name="Eichinger L."/>
            <person name="Platzer M."/>
            <person name="Noegel A.A."/>
            <person name="Schaap P."/>
            <person name="Gloeckner G."/>
        </authorList>
    </citation>
    <scope>NUCLEOTIDE SEQUENCE [LARGE SCALE GENOMIC DNA]</scope>
    <source>
        <strain evidence="8">SH3</strain>
    </source>
</reference>
<dbReference type="Gene3D" id="2.60.40.10">
    <property type="entry name" value="Immunoglobulins"/>
    <property type="match status" value="5"/>
</dbReference>
<keyword evidence="4" id="KW-0472">Membrane</keyword>
<dbReference type="EMBL" id="GL883013">
    <property type="protein sequence ID" value="EGG20290.1"/>
    <property type="molecule type" value="Genomic_DNA"/>
</dbReference>
<dbReference type="SUPFAM" id="SSF81296">
    <property type="entry name" value="E set domains"/>
    <property type="match status" value="4"/>
</dbReference>